<organism evidence="2 3">
    <name type="scientific">Stephanodiscus triporus</name>
    <dbReference type="NCBI Taxonomy" id="2934178"/>
    <lineage>
        <taxon>Eukaryota</taxon>
        <taxon>Sar</taxon>
        <taxon>Stramenopiles</taxon>
        <taxon>Ochrophyta</taxon>
        <taxon>Bacillariophyta</taxon>
        <taxon>Coscinodiscophyceae</taxon>
        <taxon>Thalassiosirophycidae</taxon>
        <taxon>Stephanodiscales</taxon>
        <taxon>Stephanodiscaceae</taxon>
        <taxon>Stephanodiscus</taxon>
    </lineage>
</organism>
<gene>
    <name evidence="2" type="ORF">ACHAW5_009197</name>
</gene>
<dbReference type="Proteomes" id="UP001530315">
    <property type="component" value="Unassembled WGS sequence"/>
</dbReference>
<reference evidence="2 3" key="1">
    <citation type="submission" date="2024-10" db="EMBL/GenBank/DDBJ databases">
        <title>Updated reference genomes for cyclostephanoid diatoms.</title>
        <authorList>
            <person name="Roberts W.R."/>
            <person name="Alverson A.J."/>
        </authorList>
    </citation>
    <scope>NUCLEOTIDE SEQUENCE [LARGE SCALE GENOMIC DNA]</scope>
    <source>
        <strain evidence="2 3">AJA276-08</strain>
    </source>
</reference>
<dbReference type="AlphaFoldDB" id="A0ABD3N192"/>
<comment type="caution">
    <text evidence="2">The sequence shown here is derived from an EMBL/GenBank/DDBJ whole genome shotgun (WGS) entry which is preliminary data.</text>
</comment>
<keyword evidence="3" id="KW-1185">Reference proteome</keyword>
<accession>A0ABD3N192</accession>
<sequence>MKTSPVLLWEGVGAGGTGEGTCPFSAPYTPKHRSGGGGGGVSGLVLSIRAAAATDAPAPVVAPSSSKGFVPTVAVVPAGLCEGAVVRAADDDDDWRARPRAPPRRAGRDDLAGRVG</sequence>
<evidence type="ECO:0000256" key="1">
    <source>
        <dbReference type="SAM" id="MobiDB-lite"/>
    </source>
</evidence>
<dbReference type="EMBL" id="JALLAZ020001647">
    <property type="protein sequence ID" value="KAL3769737.1"/>
    <property type="molecule type" value="Genomic_DNA"/>
</dbReference>
<protein>
    <submittedName>
        <fullName evidence="2">Uncharacterized protein</fullName>
    </submittedName>
</protein>
<name>A0ABD3N192_9STRA</name>
<proteinExistence type="predicted"/>
<evidence type="ECO:0000313" key="3">
    <source>
        <dbReference type="Proteomes" id="UP001530315"/>
    </source>
</evidence>
<evidence type="ECO:0000313" key="2">
    <source>
        <dbReference type="EMBL" id="KAL3769737.1"/>
    </source>
</evidence>
<feature type="region of interest" description="Disordered" evidence="1">
    <location>
        <begin position="91"/>
        <end position="116"/>
    </location>
</feature>
<feature type="compositionally biased region" description="Basic and acidic residues" evidence="1">
    <location>
        <begin position="106"/>
        <end position="116"/>
    </location>
</feature>